<evidence type="ECO:0000259" key="3">
    <source>
        <dbReference type="Pfam" id="PF19922"/>
    </source>
</evidence>
<proteinExistence type="predicted"/>
<evidence type="ECO:0000256" key="2">
    <source>
        <dbReference type="SAM" id="Phobius"/>
    </source>
</evidence>
<feature type="transmembrane region" description="Helical" evidence="2">
    <location>
        <begin position="224"/>
        <end position="241"/>
    </location>
</feature>
<feature type="region of interest" description="Disordered" evidence="1">
    <location>
        <begin position="248"/>
        <end position="279"/>
    </location>
</feature>
<feature type="compositionally biased region" description="Basic and acidic residues" evidence="1">
    <location>
        <begin position="164"/>
        <end position="177"/>
    </location>
</feature>
<evidence type="ECO:0000313" key="5">
    <source>
        <dbReference type="Proteomes" id="UP000324101"/>
    </source>
</evidence>
<evidence type="ECO:0000313" key="4">
    <source>
        <dbReference type="EMBL" id="QES57364.1"/>
    </source>
</evidence>
<name>A0A5P2DQA2_STRVZ</name>
<dbReference type="Pfam" id="PF19922">
    <property type="entry name" value="bpX6"/>
    <property type="match status" value="1"/>
</dbReference>
<organism evidence="4 5">
    <name type="scientific">Streptomyces venezuelae</name>
    <dbReference type="NCBI Taxonomy" id="54571"/>
    <lineage>
        <taxon>Bacteria</taxon>
        <taxon>Bacillati</taxon>
        <taxon>Actinomycetota</taxon>
        <taxon>Actinomycetes</taxon>
        <taxon>Kitasatosporales</taxon>
        <taxon>Streptomycetaceae</taxon>
        <taxon>Streptomyces</taxon>
    </lineage>
</organism>
<dbReference type="AlphaFoldDB" id="A0A5P2DQA2"/>
<accession>A0A5P2DQA2</accession>
<feature type="transmembrane region" description="Helical" evidence="2">
    <location>
        <begin position="201"/>
        <end position="218"/>
    </location>
</feature>
<protein>
    <recommendedName>
        <fullName evidence="3">MoxR-vWA-beta-propeller ternary system domain-containing protein</fullName>
    </recommendedName>
</protein>
<feature type="domain" description="MoxR-vWA-beta-propeller ternary system" evidence="3">
    <location>
        <begin position="10"/>
        <end position="158"/>
    </location>
</feature>
<keyword evidence="2" id="KW-0812">Transmembrane</keyword>
<keyword evidence="2" id="KW-0472">Membrane</keyword>
<dbReference type="RefSeq" id="WP_150260169.1">
    <property type="nucleotide sequence ID" value="NZ_CP029189.1"/>
</dbReference>
<evidence type="ECO:0000256" key="1">
    <source>
        <dbReference type="SAM" id="MobiDB-lite"/>
    </source>
</evidence>
<keyword evidence="2" id="KW-1133">Transmembrane helix</keyword>
<feature type="region of interest" description="Disordered" evidence="1">
    <location>
        <begin position="160"/>
        <end position="190"/>
    </location>
</feature>
<dbReference type="InterPro" id="IPR045547">
    <property type="entry name" value="bpX6"/>
</dbReference>
<dbReference type="EMBL" id="CP029189">
    <property type="protein sequence ID" value="QES57364.1"/>
    <property type="molecule type" value="Genomic_DNA"/>
</dbReference>
<dbReference type="OrthoDB" id="3652574at2"/>
<feature type="compositionally biased region" description="Low complexity" evidence="1">
    <location>
        <begin position="248"/>
        <end position="268"/>
    </location>
</feature>
<sequence length="964" mass="100656">MSATQGAAFRATVTATAFVLDVPVIGPAEAAERALASWQDGAELRRLPDGRWLYMLAAPVEIRADRAPGLPVVRTDRGAHAAVGADAGAAAAGQLALGAGGVTAVHRIASLTDLDPAGWLDLSGLTLHRPRPVGAAEPEAEPVVESLPQRPRTDLRAAAGIPPRTERARRLTEDAPAGRRNRPAPFAGWQWPRTPSGSGPLAFAAVVLLVVLPLLLVVASQGSALHVGVLLLAFVVGPAVARFRTAHGGAAAGPEGSATGAGTGASAARPEPGRSRSRARRPVFKALLARLTMRTAGPLVQGRHARYLRELTTAFEQRRWEDALRDAIRLTGGRPSEQKPWLALGLPRRYQGALRPTPEAGGSGAASPLSGATVHQHLTALYQRAAESLEREGRIDEAAFVLADLRDAPAEAVALLLRHRRIRQAAELAEGRDLAADLVVRLWWQAGERERAVRTAYRRAAFAPAVERLAADDQASARELRAAWAEHRREAGDRLGAAEVLWADEALRPSAVADLRDAVALGGPTRSRALPYLLALGAGESTRALALAVLDSDGDPATTGRSALAAALAELPAADPAADRELATAAARAVVRDGGFGGALADREAGARHQKLLKRADPLVAADLAKPHRAAPVAHTAAHTSADRPGTLPVLDAALLGSGAVLVACGQAGVRLLTADGRTKARWDVPAAQLVLADHGGAALLLADYGQVREVSRLDLATRSVRPWTTLSAQQIVPSFDGRHLITADADGITVLDTLAPRPTVVWRELGGGERLIGRLARTPAGCTGVVASPLPDGTSVIELWRWDLPGWELRSRTRQEAFHPGRFAVLASGSLLAVDPQPADGPEDGPGAGRPGRTDLHWITERPIARTGAAPSVEGLAPAGPIADGDHWALAVPGPDGTGVLLHTGAGAASAPTATVFHPQADAHPPGIRRHAGAVTHWHRSGRILATTPDGATLLANLRVTVD</sequence>
<dbReference type="SUPFAM" id="SSF69322">
    <property type="entry name" value="Tricorn protease domain 2"/>
    <property type="match status" value="1"/>
</dbReference>
<reference evidence="4 5" key="1">
    <citation type="submission" date="2018-05" db="EMBL/GenBank/DDBJ databases">
        <title>Streptomyces venezuelae.</title>
        <authorList>
            <person name="Kim W."/>
            <person name="Lee N."/>
            <person name="Cho B.-K."/>
        </authorList>
    </citation>
    <scope>NUCLEOTIDE SEQUENCE [LARGE SCALE GENOMIC DNA]</scope>
    <source>
        <strain evidence="4 5">ATCC 21018</strain>
    </source>
</reference>
<dbReference type="Proteomes" id="UP000324101">
    <property type="component" value="Chromosome"/>
</dbReference>
<gene>
    <name evidence="4" type="ORF">DEJ51_26915</name>
</gene>